<name>A0A9N8WL71_9GLOM</name>
<proteinExistence type="predicted"/>
<comment type="caution">
    <text evidence="2">The sequence shown here is derived from an EMBL/GenBank/DDBJ whole genome shotgun (WGS) entry which is preliminary data.</text>
</comment>
<protein>
    <submittedName>
        <fullName evidence="2">28475_t:CDS:1</fullName>
    </submittedName>
</protein>
<reference evidence="2" key="1">
    <citation type="submission" date="2021-06" db="EMBL/GenBank/DDBJ databases">
        <authorList>
            <person name="Kallberg Y."/>
            <person name="Tangrot J."/>
            <person name="Rosling A."/>
        </authorList>
    </citation>
    <scope>NUCLEOTIDE SEQUENCE</scope>
    <source>
        <strain evidence="2">MA453B</strain>
    </source>
</reference>
<dbReference type="Proteomes" id="UP000789405">
    <property type="component" value="Unassembled WGS sequence"/>
</dbReference>
<feature type="region of interest" description="Disordered" evidence="1">
    <location>
        <begin position="260"/>
        <end position="289"/>
    </location>
</feature>
<feature type="compositionally biased region" description="Basic residues" evidence="1">
    <location>
        <begin position="277"/>
        <end position="289"/>
    </location>
</feature>
<evidence type="ECO:0000313" key="3">
    <source>
        <dbReference type="Proteomes" id="UP000789405"/>
    </source>
</evidence>
<dbReference type="EMBL" id="CAJVPY010000806">
    <property type="protein sequence ID" value="CAG8492893.1"/>
    <property type="molecule type" value="Genomic_DNA"/>
</dbReference>
<dbReference type="AlphaFoldDB" id="A0A9N8WL71"/>
<sequence length="289" mass="33376">MPGTQLKDRLKIPYVQQFGNLHVTEKDKVDISIDWTNVDLDAVLEQLSIVSDNFCSSSTIPKIYGFPHFIVTDDDQYVKVNDIHATLRNAYPLPLRNQGRESKAKLQKKIKDFLNGSYNPETNDRIQHLREFAIEELIRDLSFSSHTLVSKYEYNSRYSLSSDFLPMSKVTPTLEAFEPFSIKCDISRKSKNKSLQLDRSFELTPTVQALFDDWIIGQDVKEYEYHYRRVNDKFIQEAISTTSGESDGDHYLSMHTSDDQTSAFETGVDSNEETITKRSRKRSRKSGFL</sequence>
<evidence type="ECO:0000313" key="2">
    <source>
        <dbReference type="EMBL" id="CAG8492893.1"/>
    </source>
</evidence>
<dbReference type="OrthoDB" id="2383034at2759"/>
<keyword evidence="3" id="KW-1185">Reference proteome</keyword>
<gene>
    <name evidence="2" type="ORF">DERYTH_LOCUS2506</name>
</gene>
<organism evidence="2 3">
    <name type="scientific">Dentiscutata erythropus</name>
    <dbReference type="NCBI Taxonomy" id="1348616"/>
    <lineage>
        <taxon>Eukaryota</taxon>
        <taxon>Fungi</taxon>
        <taxon>Fungi incertae sedis</taxon>
        <taxon>Mucoromycota</taxon>
        <taxon>Glomeromycotina</taxon>
        <taxon>Glomeromycetes</taxon>
        <taxon>Diversisporales</taxon>
        <taxon>Gigasporaceae</taxon>
        <taxon>Dentiscutata</taxon>
    </lineage>
</organism>
<accession>A0A9N8WL71</accession>
<evidence type="ECO:0000256" key="1">
    <source>
        <dbReference type="SAM" id="MobiDB-lite"/>
    </source>
</evidence>